<dbReference type="STRING" id="2015173.A0A026W421"/>
<protein>
    <submittedName>
        <fullName evidence="2">Uncharacterized protein</fullName>
    </submittedName>
</protein>
<name>A0A026W421_OOCBI</name>
<feature type="signal peptide" evidence="1">
    <location>
        <begin position="1"/>
        <end position="16"/>
    </location>
</feature>
<keyword evidence="1" id="KW-0732">Signal</keyword>
<feature type="chain" id="PRO_5001541169" evidence="1">
    <location>
        <begin position="17"/>
        <end position="184"/>
    </location>
</feature>
<evidence type="ECO:0000313" key="2">
    <source>
        <dbReference type="EMBL" id="EZA50835.1"/>
    </source>
</evidence>
<evidence type="ECO:0000313" key="3">
    <source>
        <dbReference type="Proteomes" id="UP000053097"/>
    </source>
</evidence>
<organism evidence="2 3">
    <name type="scientific">Ooceraea biroi</name>
    <name type="common">Clonal raider ant</name>
    <name type="synonym">Cerapachys biroi</name>
    <dbReference type="NCBI Taxonomy" id="2015173"/>
    <lineage>
        <taxon>Eukaryota</taxon>
        <taxon>Metazoa</taxon>
        <taxon>Ecdysozoa</taxon>
        <taxon>Arthropoda</taxon>
        <taxon>Hexapoda</taxon>
        <taxon>Insecta</taxon>
        <taxon>Pterygota</taxon>
        <taxon>Neoptera</taxon>
        <taxon>Endopterygota</taxon>
        <taxon>Hymenoptera</taxon>
        <taxon>Apocrita</taxon>
        <taxon>Aculeata</taxon>
        <taxon>Formicoidea</taxon>
        <taxon>Formicidae</taxon>
        <taxon>Dorylinae</taxon>
        <taxon>Ooceraea</taxon>
    </lineage>
</organism>
<accession>A0A026W421</accession>
<dbReference type="Proteomes" id="UP000053097">
    <property type="component" value="Unassembled WGS sequence"/>
</dbReference>
<sequence>MYLLLYLMMFSRAAKSIVNSFGSRQIHIGEKNFKIALIAGGAEEIGQTISQLLKTNNKLNIFALYNVVTINRFSPGYNTFDTYNFSDDQRFKFLPSGMLMTKKFCSIDVNRPNTAINNAKKLDNIITLNLSKHQENNGKFYNAVNVLIQNQTQRLVEALYRLPVAEEAPTLDSLLMANETISKF</sequence>
<evidence type="ECO:0000256" key="1">
    <source>
        <dbReference type="SAM" id="SignalP"/>
    </source>
</evidence>
<gene>
    <name evidence="2" type="ORF">X777_10468</name>
</gene>
<dbReference type="EMBL" id="KK107436">
    <property type="protein sequence ID" value="EZA50835.1"/>
    <property type="molecule type" value="Genomic_DNA"/>
</dbReference>
<proteinExistence type="predicted"/>
<reference evidence="2 3" key="1">
    <citation type="journal article" date="2014" name="Curr. Biol.">
        <title>The genome of the clonal raider ant Cerapachys biroi.</title>
        <authorList>
            <person name="Oxley P.R."/>
            <person name="Ji L."/>
            <person name="Fetter-Pruneda I."/>
            <person name="McKenzie S.K."/>
            <person name="Li C."/>
            <person name="Hu H."/>
            <person name="Zhang G."/>
            <person name="Kronauer D.J."/>
        </authorList>
    </citation>
    <scope>NUCLEOTIDE SEQUENCE [LARGE SCALE GENOMIC DNA]</scope>
</reference>
<dbReference type="AlphaFoldDB" id="A0A026W421"/>
<keyword evidence="3" id="KW-1185">Reference proteome</keyword>